<dbReference type="AlphaFoldDB" id="A0AAN7NAK3"/>
<evidence type="ECO:0000313" key="2">
    <source>
        <dbReference type="Proteomes" id="UP001333110"/>
    </source>
</evidence>
<accession>A0AAN7NAK3</accession>
<comment type="caution">
    <text evidence="1">The sequence shown here is derived from an EMBL/GenBank/DDBJ whole genome shotgun (WGS) entry which is preliminary data.</text>
</comment>
<proteinExistence type="predicted"/>
<organism evidence="1 2">
    <name type="scientific">Mycteria americana</name>
    <name type="common">Wood stork</name>
    <dbReference type="NCBI Taxonomy" id="33587"/>
    <lineage>
        <taxon>Eukaryota</taxon>
        <taxon>Metazoa</taxon>
        <taxon>Chordata</taxon>
        <taxon>Craniata</taxon>
        <taxon>Vertebrata</taxon>
        <taxon>Euteleostomi</taxon>
        <taxon>Archelosauria</taxon>
        <taxon>Archosauria</taxon>
        <taxon>Dinosauria</taxon>
        <taxon>Saurischia</taxon>
        <taxon>Theropoda</taxon>
        <taxon>Coelurosauria</taxon>
        <taxon>Aves</taxon>
        <taxon>Neognathae</taxon>
        <taxon>Neoaves</taxon>
        <taxon>Aequornithes</taxon>
        <taxon>Ciconiiformes</taxon>
        <taxon>Ciconiidae</taxon>
        <taxon>Mycteria</taxon>
    </lineage>
</organism>
<sequence length="116" mass="13069">MKFNGAKCKVLHLGWGNPQYQYRLGDVWIEISPVEKDLGILVDEELDMSQQCVLAAQKGNRVMGCIERSMASRSREVILPLYSALVSLRRLPREVVDAPSLEVFKVRLDRALGSPI</sequence>
<evidence type="ECO:0000313" key="1">
    <source>
        <dbReference type="EMBL" id="KAK4822297.1"/>
    </source>
</evidence>
<keyword evidence="2" id="KW-1185">Reference proteome</keyword>
<gene>
    <name evidence="1" type="ORF">QYF61_012996</name>
</gene>
<reference evidence="1 2" key="1">
    <citation type="journal article" date="2023" name="J. Hered.">
        <title>Chromosome-level genome of the wood stork (Mycteria americana) provides insight into avian chromosome evolution.</title>
        <authorList>
            <person name="Flamio R. Jr."/>
            <person name="Ramstad K.M."/>
        </authorList>
    </citation>
    <scope>NUCLEOTIDE SEQUENCE [LARGE SCALE GENOMIC DNA]</scope>
    <source>
        <strain evidence="1">JAX WOST 10</strain>
    </source>
</reference>
<dbReference type="PANTHER" id="PTHR33332">
    <property type="entry name" value="REVERSE TRANSCRIPTASE DOMAIN-CONTAINING PROTEIN"/>
    <property type="match status" value="1"/>
</dbReference>
<dbReference type="EMBL" id="JAUNZN010000004">
    <property type="protein sequence ID" value="KAK4822297.1"/>
    <property type="molecule type" value="Genomic_DNA"/>
</dbReference>
<name>A0AAN7NAK3_MYCAM</name>
<protein>
    <submittedName>
        <fullName evidence="1">Uncharacterized protein</fullName>
    </submittedName>
</protein>
<dbReference type="Proteomes" id="UP001333110">
    <property type="component" value="Unassembled WGS sequence"/>
</dbReference>